<dbReference type="InterPro" id="IPR025048">
    <property type="entry name" value="DUF3987"/>
</dbReference>
<proteinExistence type="predicted"/>
<dbReference type="Proteomes" id="UP000183670">
    <property type="component" value="Unassembled WGS sequence"/>
</dbReference>
<name>A0A1G6G369_BACOV</name>
<dbReference type="AlphaFoldDB" id="A0A1G6G369"/>
<evidence type="ECO:0000259" key="1">
    <source>
        <dbReference type="Pfam" id="PF08707"/>
    </source>
</evidence>
<feature type="domain" description="Primase C-terminal 2" evidence="1">
    <location>
        <begin position="45"/>
        <end position="116"/>
    </location>
</feature>
<organism evidence="2 3">
    <name type="scientific">Bacteroides ovatus</name>
    <dbReference type="NCBI Taxonomy" id="28116"/>
    <lineage>
        <taxon>Bacteria</taxon>
        <taxon>Pseudomonadati</taxon>
        <taxon>Bacteroidota</taxon>
        <taxon>Bacteroidia</taxon>
        <taxon>Bacteroidales</taxon>
        <taxon>Bacteroidaceae</taxon>
        <taxon>Bacteroides</taxon>
    </lineage>
</organism>
<dbReference type="Pfam" id="PF08707">
    <property type="entry name" value="PriCT_2"/>
    <property type="match status" value="1"/>
</dbReference>
<dbReference type="InterPro" id="IPR053842">
    <property type="entry name" value="NikA-like"/>
</dbReference>
<dbReference type="RefSeq" id="WP_081353339.1">
    <property type="nucleotide sequence ID" value="NZ_FMYE01000007.1"/>
</dbReference>
<gene>
    <name evidence="2" type="ORF">SAMN05192581_100799</name>
</gene>
<reference evidence="2 3" key="1">
    <citation type="submission" date="2016-10" db="EMBL/GenBank/DDBJ databases">
        <authorList>
            <person name="de Groot N.N."/>
        </authorList>
    </citation>
    <scope>NUCLEOTIDE SEQUENCE [LARGE SCALE GENOMIC DNA]</scope>
    <source>
        <strain evidence="2 3">NLAE-zl-C500</strain>
    </source>
</reference>
<dbReference type="Pfam" id="PF21983">
    <property type="entry name" value="NikA-like"/>
    <property type="match status" value="1"/>
</dbReference>
<sequence length="691" mass="78696">MSKKIFSAQDWENVPSEIQQAHTPSIAPIYNKVEDDVESVVREIEQCAIDIAPHYKDWVELGFALVDGLGKNGREYYHRISRFYPTYQREETDKQYTHCLHSKGQGITIRSFFHLANQAGISLAPFSKEHLSILPNIQNGKTGKWIKSEEELPAFPECVFEHLPPFLNEVVNNSISVDDRDTILIGAIVCLSVCFHNVCGVYDERIVYPNLYLFVVADAGMGKGALTLCRELVAPINRNLHELSKRLEQEYKEAMNTYIKGKKTDGMTMPTEPPMCMLVIPANSSASSFLKILGDNDGIGLLFESEGDTLSQTLKSDYGNYSDVLRKAFHHELVSLSRRKDREYCEVANPRVSVALAGTPEQVRRLITDAENGLMSRFCFYIIRFKRGIRNVFATSDISQSKNAMFKLLGDKFCHLHEEFVRQGNYSFSLPSDLQEQFIEYLSRVNEECCDEVDNKMQGVVRRMGLIAYRIMMVLTAVQHLDNVIHKSSSDETVQLVCHEFNYSIVMSICDTLLYHAVFIYQNLSGNQSKRFNTVSQETGVYARRNTLYNMLPATLKKNNLSISKINMSIKEKKLGGRPKLARYQKRTKCFRVMFTENDYIYIQSKAEQAGLSVNEFCHQAAMDCQVCQRISPEMVSAIRDLSGIANNVNQIAHQMHIYGLETVKQQCFSIISEVSRIITQVKNTCHDSED</sequence>
<evidence type="ECO:0000313" key="3">
    <source>
        <dbReference type="Proteomes" id="UP000183670"/>
    </source>
</evidence>
<dbReference type="GO" id="GO:0016817">
    <property type="term" value="F:hydrolase activity, acting on acid anhydrides"/>
    <property type="evidence" value="ECO:0007669"/>
    <property type="project" value="InterPro"/>
</dbReference>
<dbReference type="EMBL" id="FMYE01000007">
    <property type="protein sequence ID" value="SDB76275.1"/>
    <property type="molecule type" value="Genomic_DNA"/>
</dbReference>
<protein>
    <submittedName>
        <fullName evidence="2">Mobilisation protein (MobC)</fullName>
    </submittedName>
</protein>
<dbReference type="InterPro" id="IPR014819">
    <property type="entry name" value="PriCT_2"/>
</dbReference>
<evidence type="ECO:0000313" key="2">
    <source>
        <dbReference type="EMBL" id="SDB76275.1"/>
    </source>
</evidence>
<dbReference type="Pfam" id="PF13148">
    <property type="entry name" value="DUF3987"/>
    <property type="match status" value="1"/>
</dbReference>
<accession>A0A1G6G369</accession>